<keyword evidence="3 4" id="KW-0472">Membrane</keyword>
<dbReference type="Proteomes" id="UP000054383">
    <property type="component" value="Unassembled WGS sequence"/>
</dbReference>
<keyword evidence="1 4" id="KW-0812">Transmembrane</keyword>
<evidence type="ECO:0000256" key="4">
    <source>
        <dbReference type="RuleBase" id="RU367022"/>
    </source>
</evidence>
<dbReference type="PANTHER" id="PTHR12483">
    <property type="entry name" value="SOLUTE CARRIER FAMILY 31 COPPER TRANSPORTERS"/>
    <property type="match status" value="1"/>
</dbReference>
<dbReference type="GO" id="GO:0016020">
    <property type="term" value="C:membrane"/>
    <property type="evidence" value="ECO:0007669"/>
    <property type="project" value="UniProtKB-SubCell"/>
</dbReference>
<comment type="similarity">
    <text evidence="4">Belongs to the copper transporter (Ctr) (TC 1.A.56) family. SLC31A subfamily.</text>
</comment>
<comment type="subcellular location">
    <subcellularLocation>
        <location evidence="4">Membrane</location>
        <topology evidence="4">Multi-pass membrane protein</topology>
    </subcellularLocation>
</comment>
<keyword evidence="6" id="KW-1185">Reference proteome</keyword>
<keyword evidence="2 4" id="KW-1133">Transmembrane helix</keyword>
<keyword evidence="4" id="KW-0813">Transport</keyword>
<reference evidence="5 6" key="1">
    <citation type="submission" date="2015-04" db="EMBL/GenBank/DDBJ databases">
        <authorList>
            <person name="Syromyatnikov M.Y."/>
            <person name="Popov V.N."/>
        </authorList>
    </citation>
    <scope>NUCLEOTIDE SEQUENCE [LARGE SCALE GENOMIC DNA]</scope>
    <source>
        <strain evidence="5">WF-38-12</strain>
    </source>
</reference>
<proteinExistence type="inferred from homology"/>
<feature type="transmembrane region" description="Helical" evidence="4">
    <location>
        <begin position="43"/>
        <end position="65"/>
    </location>
</feature>
<organism evidence="5 6">
    <name type="scientific">Talaromyces islandicus</name>
    <name type="common">Penicillium islandicum</name>
    <dbReference type="NCBI Taxonomy" id="28573"/>
    <lineage>
        <taxon>Eukaryota</taxon>
        <taxon>Fungi</taxon>
        <taxon>Dikarya</taxon>
        <taxon>Ascomycota</taxon>
        <taxon>Pezizomycotina</taxon>
        <taxon>Eurotiomycetes</taxon>
        <taxon>Eurotiomycetidae</taxon>
        <taxon>Eurotiales</taxon>
        <taxon>Trichocomaceae</taxon>
        <taxon>Talaromyces</taxon>
        <taxon>Talaromyces sect. Islandici</taxon>
    </lineage>
</organism>
<evidence type="ECO:0000256" key="1">
    <source>
        <dbReference type="ARBA" id="ARBA00022692"/>
    </source>
</evidence>
<dbReference type="EMBL" id="CVMT01000004">
    <property type="protein sequence ID" value="CRG88337.1"/>
    <property type="molecule type" value="Genomic_DNA"/>
</dbReference>
<dbReference type="InterPro" id="IPR007274">
    <property type="entry name" value="Cop_transporter"/>
</dbReference>
<evidence type="ECO:0000313" key="5">
    <source>
        <dbReference type="EMBL" id="CRG88337.1"/>
    </source>
</evidence>
<dbReference type="GO" id="GO:0005375">
    <property type="term" value="F:copper ion transmembrane transporter activity"/>
    <property type="evidence" value="ECO:0007669"/>
    <property type="project" value="UniProtKB-UniRule"/>
</dbReference>
<dbReference type="Pfam" id="PF04145">
    <property type="entry name" value="Ctr"/>
    <property type="match status" value="1"/>
</dbReference>
<protein>
    <recommendedName>
        <fullName evidence="4">Copper transport protein</fullName>
    </recommendedName>
</protein>
<dbReference type="OMA" id="DITEYCH"/>
<dbReference type="OrthoDB" id="161814at2759"/>
<evidence type="ECO:0000313" key="6">
    <source>
        <dbReference type="Proteomes" id="UP000054383"/>
    </source>
</evidence>
<dbReference type="STRING" id="28573.A0A0U1LYC2"/>
<name>A0A0U1LYC2_TALIS</name>
<dbReference type="AlphaFoldDB" id="A0A0U1LYC2"/>
<dbReference type="PANTHER" id="PTHR12483:SF115">
    <property type="entry name" value="COPPER TRANSPORT PROTEIN"/>
    <property type="match status" value="1"/>
</dbReference>
<keyword evidence="4" id="KW-0187">Copper transport</keyword>
<evidence type="ECO:0000256" key="2">
    <source>
        <dbReference type="ARBA" id="ARBA00022989"/>
    </source>
</evidence>
<sequence>MDHSHMGHGDMDHGGMDHGDGQCVTNMLFTWSSKNVCIIFPEWRITGTVSLIASLFAIVLLTAAYEAVRSFTRIYEANHAQRLRAYSSSVVTDNENIQQPMDDAEPGRPGVLSNVTSSLLVGRDSKQALEQRGKIVMALLLLFMTYNGWIMLAVAVGAFVGHLVFGGGASATKSAACH</sequence>
<accession>A0A0U1LYC2</accession>
<keyword evidence="4" id="KW-0186">Copper</keyword>
<evidence type="ECO:0000256" key="3">
    <source>
        <dbReference type="ARBA" id="ARBA00023136"/>
    </source>
</evidence>
<gene>
    <name evidence="5" type="ORF">PISL3812_05367</name>
</gene>
<feature type="transmembrane region" description="Helical" evidence="4">
    <location>
        <begin position="135"/>
        <end position="160"/>
    </location>
</feature>
<keyword evidence="4" id="KW-0406">Ion transport</keyword>